<organism evidence="1 2">
    <name type="scientific">Dillenia turbinata</name>
    <dbReference type="NCBI Taxonomy" id="194707"/>
    <lineage>
        <taxon>Eukaryota</taxon>
        <taxon>Viridiplantae</taxon>
        <taxon>Streptophyta</taxon>
        <taxon>Embryophyta</taxon>
        <taxon>Tracheophyta</taxon>
        <taxon>Spermatophyta</taxon>
        <taxon>Magnoliopsida</taxon>
        <taxon>eudicotyledons</taxon>
        <taxon>Gunneridae</taxon>
        <taxon>Pentapetalae</taxon>
        <taxon>Dilleniales</taxon>
        <taxon>Dilleniaceae</taxon>
        <taxon>Dillenia</taxon>
    </lineage>
</organism>
<reference evidence="1 2" key="1">
    <citation type="submission" date="2023-12" db="EMBL/GenBank/DDBJ databases">
        <title>A high-quality genome assembly for Dillenia turbinata (Dilleniales).</title>
        <authorList>
            <person name="Chanderbali A."/>
        </authorList>
    </citation>
    <scope>NUCLEOTIDE SEQUENCE [LARGE SCALE GENOMIC DNA]</scope>
    <source>
        <strain evidence="1">LSX21</strain>
        <tissue evidence="1">Leaf</tissue>
    </source>
</reference>
<dbReference type="AlphaFoldDB" id="A0AAN8VA18"/>
<evidence type="ECO:0000313" key="2">
    <source>
        <dbReference type="Proteomes" id="UP001370490"/>
    </source>
</evidence>
<protein>
    <submittedName>
        <fullName evidence="1">Cofactor assembly of complex C subunit B, CCB2/CCB4</fullName>
    </submittedName>
</protein>
<dbReference type="Proteomes" id="UP001370490">
    <property type="component" value="Unassembled WGS sequence"/>
</dbReference>
<name>A0AAN8VA18_9MAGN</name>
<keyword evidence="2" id="KW-1185">Reference proteome</keyword>
<dbReference type="InterPro" id="IPR021325">
    <property type="entry name" value="CCB2/CCB4"/>
</dbReference>
<proteinExistence type="predicted"/>
<accession>A0AAN8VA18</accession>
<dbReference type="Pfam" id="PF11152">
    <property type="entry name" value="CCB2_CCB4"/>
    <property type="match status" value="1"/>
</dbReference>
<comment type="caution">
    <text evidence="1">The sequence shown here is derived from an EMBL/GenBank/DDBJ whole genome shotgun (WGS) entry which is preliminary data.</text>
</comment>
<dbReference type="PANTHER" id="PTHR36403:SF1">
    <property type="entry name" value="PROTEIN COFACTOR ASSEMBLY OF COMPLEX C SUBUNIT B CCB2, CHLOROPLASTIC"/>
    <property type="match status" value="1"/>
</dbReference>
<dbReference type="InterPro" id="IPR044970">
    <property type="entry name" value="CCB2"/>
</dbReference>
<dbReference type="EMBL" id="JBAMMX010000015">
    <property type="protein sequence ID" value="KAK6926286.1"/>
    <property type="molecule type" value="Genomic_DNA"/>
</dbReference>
<evidence type="ECO:0000313" key="1">
    <source>
        <dbReference type="EMBL" id="KAK6926286.1"/>
    </source>
</evidence>
<dbReference type="PANTHER" id="PTHR36403">
    <property type="entry name" value="PROTEIN COFACTOR ASSEMBLY OF COMPLEX C SUBUNIT B CCB2, CHLOROPLASTIC"/>
    <property type="match status" value="1"/>
</dbReference>
<sequence length="300" mass="33353">MLGLPLNPSIPARPLRSTRKSFTVSATDRNQQEVNLSVLRFTFGIPGLDESYLPGWIGYGFGGLLLLNHFLGPNSATTPAQLRSEALGLSLAAFSISLPYLGRFLKGSTLGDRSSLPKSANQVFIMSEDVTDMQKEDLAWGTYVLLRNTNAISVLILLGDVLCVRGYWDTPEDVSKAQLLDWFKRQIVQIGLSDLKEALYFPKTEGKDSKLWKVLPNGTRSLLIQPILQPSKARYQETEKIEGFVFLASSMNYAYNDKYRSWIEAVANKFSVRQCNVKSVKDKVVSFPLPGDASDKCLST</sequence>
<dbReference type="GO" id="GO:0010190">
    <property type="term" value="P:cytochrome b6f complex assembly"/>
    <property type="evidence" value="ECO:0007669"/>
    <property type="project" value="InterPro"/>
</dbReference>
<gene>
    <name evidence="1" type="ORF">RJ641_008005</name>
</gene>